<feature type="domain" description="ABC transmembrane type-1" evidence="8">
    <location>
        <begin position="51"/>
        <end position="252"/>
    </location>
</feature>
<sequence length="538" mass="59040">MAHPAQRRWYPIAFAIALLVVLPLSVLLLSWHEVDRQIWAHLWQTQLPRLVGNTLVLVLGVGVGVTLLGVSLAWLTSLCEFPGRRWLDWALMLPFAIPAYVLAFVFVGLLDFAGPLQSLLREWFGAGLRLPSVRSTGGVIIVLVLVFYPYVYLLARNAFLAQGKGLMEAARVLGQSPWQAFWRVALPMARPAIGAGLALAVMETLADFGAVSVFNYDTFTTAIYKTWYSFYSLTSATQLASLLLLGVMLALYGERRARGAVRPVHERPRGKALYQLRGGRALAASAWCALVFVCAFVIPLLQLLVWFWQRGRFDLDERYSALILHTLYLGGMAALITVSMALLLAFCRRLAPTRPMRSAVGLANLGYALPGSVLAVAIMLAFSYLDRHLVIPLSQWFGGAGRPLLLGSLAALLLAYLVRFMAVAYGPLENSLARIRPSLPEAARSLGVGGTGLFFRVYLPLLVPGALSAALLVFVDVLKEMPATLLMRPFGWDTLAVRVFEMTSEGEWARAALPALTLVLVGLLPVILLIRRSARRIG</sequence>
<dbReference type="Pfam" id="PF00528">
    <property type="entry name" value="BPD_transp_1"/>
    <property type="match status" value="1"/>
</dbReference>
<name>A0ABV3YS15_9PSED</name>
<evidence type="ECO:0000256" key="1">
    <source>
        <dbReference type="ARBA" id="ARBA00004651"/>
    </source>
</evidence>
<feature type="domain" description="ABC transmembrane type-1" evidence="8">
    <location>
        <begin position="323"/>
        <end position="529"/>
    </location>
</feature>
<feature type="transmembrane region" description="Helical" evidence="7">
    <location>
        <begin position="12"/>
        <end position="31"/>
    </location>
</feature>
<dbReference type="Gene3D" id="1.10.3720.10">
    <property type="entry name" value="MetI-like"/>
    <property type="match status" value="2"/>
</dbReference>
<feature type="transmembrane region" description="Helical" evidence="7">
    <location>
        <begin position="281"/>
        <end position="307"/>
    </location>
</feature>
<dbReference type="InterPro" id="IPR035906">
    <property type="entry name" value="MetI-like_sf"/>
</dbReference>
<feature type="transmembrane region" description="Helical" evidence="7">
    <location>
        <begin position="359"/>
        <end position="385"/>
    </location>
</feature>
<feature type="transmembrane region" description="Helical" evidence="7">
    <location>
        <begin position="511"/>
        <end position="530"/>
    </location>
</feature>
<evidence type="ECO:0000256" key="3">
    <source>
        <dbReference type="ARBA" id="ARBA00022475"/>
    </source>
</evidence>
<evidence type="ECO:0000313" key="9">
    <source>
        <dbReference type="EMBL" id="MEX6500902.1"/>
    </source>
</evidence>
<feature type="transmembrane region" description="Helical" evidence="7">
    <location>
        <begin position="87"/>
        <end position="113"/>
    </location>
</feature>
<keyword evidence="3" id="KW-1003">Cell membrane</keyword>
<dbReference type="PANTHER" id="PTHR30183:SF2">
    <property type="entry name" value="IRON UTILIZATION PROTEIN"/>
    <property type="match status" value="1"/>
</dbReference>
<evidence type="ECO:0000256" key="7">
    <source>
        <dbReference type="RuleBase" id="RU363032"/>
    </source>
</evidence>
<feature type="transmembrane region" description="Helical" evidence="7">
    <location>
        <begin position="228"/>
        <end position="252"/>
    </location>
</feature>
<feature type="transmembrane region" description="Helical" evidence="7">
    <location>
        <begin position="327"/>
        <end position="347"/>
    </location>
</feature>
<accession>A0ABV3YS15</accession>
<evidence type="ECO:0000256" key="4">
    <source>
        <dbReference type="ARBA" id="ARBA00022692"/>
    </source>
</evidence>
<keyword evidence="5 7" id="KW-1133">Transmembrane helix</keyword>
<dbReference type="SUPFAM" id="SSF161098">
    <property type="entry name" value="MetI-like"/>
    <property type="match status" value="2"/>
</dbReference>
<evidence type="ECO:0000256" key="6">
    <source>
        <dbReference type="ARBA" id="ARBA00023136"/>
    </source>
</evidence>
<comment type="similarity">
    <text evidence="7">Belongs to the binding-protein-dependent transport system permease family.</text>
</comment>
<proteinExistence type="inferred from homology"/>
<dbReference type="PANTHER" id="PTHR30183">
    <property type="entry name" value="MOLYBDENUM TRANSPORT SYSTEM PERMEASE PROTEIN MODB"/>
    <property type="match status" value="1"/>
</dbReference>
<keyword evidence="10" id="KW-1185">Reference proteome</keyword>
<feature type="transmembrane region" description="Helical" evidence="7">
    <location>
        <begin position="453"/>
        <end position="475"/>
    </location>
</feature>
<feature type="transmembrane region" description="Helical" evidence="7">
    <location>
        <begin position="405"/>
        <end position="428"/>
    </location>
</feature>
<gene>
    <name evidence="9" type="ORF">AB5S05_02405</name>
</gene>
<keyword evidence="4 7" id="KW-0812">Transmembrane</keyword>
<dbReference type="RefSeq" id="WP_369285820.1">
    <property type="nucleotide sequence ID" value="NZ_JBFTEG010000001.1"/>
</dbReference>
<organism evidence="9 10">
    <name type="scientific">Pseudomonas zhanjiangensis</name>
    <dbReference type="NCBI Taxonomy" id="3239015"/>
    <lineage>
        <taxon>Bacteria</taxon>
        <taxon>Pseudomonadati</taxon>
        <taxon>Pseudomonadota</taxon>
        <taxon>Gammaproteobacteria</taxon>
        <taxon>Pseudomonadales</taxon>
        <taxon>Pseudomonadaceae</taxon>
        <taxon>Pseudomonas</taxon>
    </lineage>
</organism>
<dbReference type="InterPro" id="IPR000515">
    <property type="entry name" value="MetI-like"/>
</dbReference>
<dbReference type="PROSITE" id="PS50928">
    <property type="entry name" value="ABC_TM1"/>
    <property type="match status" value="2"/>
</dbReference>
<feature type="transmembrane region" description="Helical" evidence="7">
    <location>
        <begin position="51"/>
        <end position="75"/>
    </location>
</feature>
<dbReference type="EMBL" id="JBFTEG010000001">
    <property type="protein sequence ID" value="MEX6500902.1"/>
    <property type="molecule type" value="Genomic_DNA"/>
</dbReference>
<evidence type="ECO:0000256" key="5">
    <source>
        <dbReference type="ARBA" id="ARBA00022989"/>
    </source>
</evidence>
<evidence type="ECO:0000256" key="2">
    <source>
        <dbReference type="ARBA" id="ARBA00022448"/>
    </source>
</evidence>
<reference evidence="9 10" key="1">
    <citation type="submission" date="2024-07" db="EMBL/GenBank/DDBJ databases">
        <authorList>
            <person name="Li M."/>
        </authorList>
    </citation>
    <scope>NUCLEOTIDE SEQUENCE [LARGE SCALE GENOMIC DNA]</scope>
    <source>
        <strain evidence="9 10">25A3E</strain>
    </source>
</reference>
<evidence type="ECO:0000313" key="10">
    <source>
        <dbReference type="Proteomes" id="UP001560296"/>
    </source>
</evidence>
<comment type="subcellular location">
    <subcellularLocation>
        <location evidence="1 7">Cell membrane</location>
        <topology evidence="1 7">Multi-pass membrane protein</topology>
    </subcellularLocation>
</comment>
<evidence type="ECO:0000259" key="8">
    <source>
        <dbReference type="PROSITE" id="PS50928"/>
    </source>
</evidence>
<keyword evidence="6 7" id="KW-0472">Membrane</keyword>
<dbReference type="CDD" id="cd06261">
    <property type="entry name" value="TM_PBP2"/>
    <property type="match status" value="2"/>
</dbReference>
<feature type="transmembrane region" description="Helical" evidence="7">
    <location>
        <begin position="133"/>
        <end position="155"/>
    </location>
</feature>
<dbReference type="Proteomes" id="UP001560296">
    <property type="component" value="Unassembled WGS sequence"/>
</dbReference>
<feature type="transmembrane region" description="Helical" evidence="7">
    <location>
        <begin position="192"/>
        <end position="216"/>
    </location>
</feature>
<protein>
    <submittedName>
        <fullName evidence="9">ABC transporter permease</fullName>
    </submittedName>
</protein>
<comment type="caution">
    <text evidence="9">The sequence shown here is derived from an EMBL/GenBank/DDBJ whole genome shotgun (WGS) entry which is preliminary data.</text>
</comment>
<keyword evidence="2 7" id="KW-0813">Transport</keyword>